<dbReference type="AlphaFoldDB" id="A0A455SJR5"/>
<protein>
    <recommendedName>
        <fullName evidence="2">DUF4007 domain-containing protein</fullName>
    </recommendedName>
</protein>
<organism evidence="1">
    <name type="scientific">Thermosporothrix sp. COM3</name>
    <dbReference type="NCBI Taxonomy" id="2490863"/>
    <lineage>
        <taxon>Bacteria</taxon>
        <taxon>Bacillati</taxon>
        <taxon>Chloroflexota</taxon>
        <taxon>Ktedonobacteria</taxon>
        <taxon>Ktedonobacterales</taxon>
        <taxon>Thermosporotrichaceae</taxon>
        <taxon>Thermosporothrix</taxon>
    </lineage>
</organism>
<gene>
    <name evidence="1" type="ORF">KTC_23020</name>
</gene>
<name>A0A455SJR5_9CHLR</name>
<sequence>MATTALVFHFPVAATPTKIPKLLRVLLYAETPITRATELDELAFAENTDTNRFSEARKLAEETLGLIETTKEGLTLTPEAHILLKKRESIQYDLLHYLFYTAWNAKDPIKQTRSWFYRAVCDNLWNMQDVTLDRSMRQILTQELDGQIREEFQQVPGISERLSIGIQTMDGAREWLRHLQPAVIEKVHKGEERFQRRSTCSAELFLLALSRSYELSGTEIGIDVLISPQRRDDVCRLCLLDPLQFDRMLDWTLPIYPQFISQGTRSGSYGRFIRLHRFVTLKELAYKEG</sequence>
<dbReference type="EMBL" id="AP019376">
    <property type="protein sequence ID" value="BBH87551.1"/>
    <property type="molecule type" value="Genomic_DNA"/>
</dbReference>
<accession>A0A455SJR5</accession>
<proteinExistence type="predicted"/>
<evidence type="ECO:0000313" key="1">
    <source>
        <dbReference type="EMBL" id="BBH87551.1"/>
    </source>
</evidence>
<reference evidence="1" key="1">
    <citation type="submission" date="2018-12" db="EMBL/GenBank/DDBJ databases">
        <title>Novel natural products biosynthetic potential of the class Ktedonobacteria.</title>
        <authorList>
            <person name="Zheng Y."/>
            <person name="Saitou A."/>
            <person name="Wang C.M."/>
            <person name="Toyoda A."/>
            <person name="Minakuchi Y."/>
            <person name="Sekiguchi Y."/>
            <person name="Ueda K."/>
            <person name="Takano H."/>
            <person name="Sakai Y."/>
            <person name="Yokota A."/>
            <person name="Yabe S."/>
        </authorList>
    </citation>
    <scope>NUCLEOTIDE SEQUENCE</scope>
    <source>
        <strain evidence="1">COM3</strain>
    </source>
</reference>
<evidence type="ECO:0008006" key="2">
    <source>
        <dbReference type="Google" id="ProtNLM"/>
    </source>
</evidence>